<sequence length="424" mass="44099">MANGRGTAHAGRGEREWSLAVDFGTCFTTAATFGDEAAGGGVAPRSLEIENSRCLPALVCLDDSGVLLTGRAAQQRAAHHPEQAERAPKRALARQSAVLLGGRSVPAAELAAAVLRRVYAEARATHDGRAPVRTVLTHPARWGTAELGRLADAADRAGITDPGFLPEPVAAALHHGQVHAVPEGGAVAVYDLGGGTFDTAVLRRTAHGFDTVAIGGDPYLGGEDLDECLRDLLGERTADRDPAPWYDLWEDPGPPAAAQRAALGRELTVAREALSQTGSVDIAVPGYPQPFLIRAHEYRAAAEPLLARSYELLAATVSDAGLGDGDVHEIVLTGGASRTPRVSDLIAERTGRLPLLTADPKSAVVLGALAVPPPTPQPSTPQPSTSRAARPAYASGAAAPGGRVRRYLNPDGDLGFGFTPHPHS</sequence>
<dbReference type="EMBL" id="CP102514">
    <property type="protein sequence ID" value="UUY51225.1"/>
    <property type="molecule type" value="Genomic_DNA"/>
</dbReference>
<protein>
    <submittedName>
        <fullName evidence="5">Hsp70 family protein</fullName>
    </submittedName>
</protein>
<dbReference type="Gene3D" id="3.90.640.10">
    <property type="entry name" value="Actin, Chain A, domain 4"/>
    <property type="match status" value="1"/>
</dbReference>
<dbReference type="InterPro" id="IPR013126">
    <property type="entry name" value="Hsp_70_fam"/>
</dbReference>
<organism evidence="5 6">
    <name type="scientific">Streptomyces yangpuensis</name>
    <dbReference type="NCBI Taxonomy" id="1648182"/>
    <lineage>
        <taxon>Bacteria</taxon>
        <taxon>Bacillati</taxon>
        <taxon>Actinomycetota</taxon>
        <taxon>Actinomycetes</taxon>
        <taxon>Kitasatosporales</taxon>
        <taxon>Streptomycetaceae</taxon>
        <taxon>Streptomyces</taxon>
    </lineage>
</organism>
<dbReference type="SUPFAM" id="SSF53067">
    <property type="entry name" value="Actin-like ATPase domain"/>
    <property type="match status" value="2"/>
</dbReference>
<evidence type="ECO:0000256" key="2">
    <source>
        <dbReference type="ARBA" id="ARBA00022840"/>
    </source>
</evidence>
<evidence type="ECO:0000256" key="4">
    <source>
        <dbReference type="SAM" id="MobiDB-lite"/>
    </source>
</evidence>
<proteinExistence type="predicted"/>
<gene>
    <name evidence="5" type="ORF">NRK68_30755</name>
</gene>
<dbReference type="InterPro" id="IPR043129">
    <property type="entry name" value="ATPase_NBD"/>
</dbReference>
<dbReference type="RefSeq" id="WP_257857377.1">
    <property type="nucleotide sequence ID" value="NZ_CP102514.1"/>
</dbReference>
<feature type="compositionally biased region" description="Pro residues" evidence="4">
    <location>
        <begin position="371"/>
        <end position="381"/>
    </location>
</feature>
<keyword evidence="3" id="KW-0143">Chaperone</keyword>
<evidence type="ECO:0000313" key="5">
    <source>
        <dbReference type="EMBL" id="UUY51225.1"/>
    </source>
</evidence>
<name>A0ABY5Q4N1_9ACTN</name>
<dbReference type="Pfam" id="PF00012">
    <property type="entry name" value="HSP70"/>
    <property type="match status" value="1"/>
</dbReference>
<dbReference type="PANTHER" id="PTHR42749:SF1">
    <property type="entry name" value="CELL SHAPE-DETERMINING PROTEIN MREB"/>
    <property type="match status" value="1"/>
</dbReference>
<keyword evidence="6" id="KW-1185">Reference proteome</keyword>
<keyword evidence="1" id="KW-0547">Nucleotide-binding</keyword>
<accession>A0ABY5Q4N1</accession>
<evidence type="ECO:0000256" key="1">
    <source>
        <dbReference type="ARBA" id="ARBA00022741"/>
    </source>
</evidence>
<evidence type="ECO:0000256" key="3">
    <source>
        <dbReference type="ARBA" id="ARBA00023186"/>
    </source>
</evidence>
<dbReference type="PRINTS" id="PR00301">
    <property type="entry name" value="HEATSHOCK70"/>
</dbReference>
<dbReference type="GeneID" id="95577907"/>
<keyword evidence="2" id="KW-0067">ATP-binding</keyword>
<dbReference type="PANTHER" id="PTHR42749">
    <property type="entry name" value="CELL SHAPE-DETERMINING PROTEIN MREB"/>
    <property type="match status" value="1"/>
</dbReference>
<feature type="region of interest" description="Disordered" evidence="4">
    <location>
        <begin position="370"/>
        <end position="424"/>
    </location>
</feature>
<evidence type="ECO:0000313" key="6">
    <source>
        <dbReference type="Proteomes" id="UP001057738"/>
    </source>
</evidence>
<dbReference type="Gene3D" id="3.30.420.40">
    <property type="match status" value="2"/>
</dbReference>
<reference evidence="5" key="1">
    <citation type="submission" date="2022-08" db="EMBL/GenBank/DDBJ databases">
        <authorList>
            <person name="Tian L."/>
        </authorList>
    </citation>
    <scope>NUCLEOTIDE SEQUENCE</scope>
    <source>
        <strain evidence="5">CM253</strain>
    </source>
</reference>
<dbReference type="Proteomes" id="UP001057738">
    <property type="component" value="Chromosome"/>
</dbReference>
<feature type="compositionally biased region" description="Low complexity" evidence="4">
    <location>
        <begin position="382"/>
        <end position="402"/>
    </location>
</feature>